<name>A0A231UWR7_9HYPH</name>
<protein>
    <submittedName>
        <fullName evidence="2">Uncharacterized protein</fullName>
    </submittedName>
</protein>
<sequence>MAIIDNIQRYQGIIRPADPYFDMAPIPPFESVLHTICDQFRGDQTDRHRLRAVQHDVVCTPIGPHVIRNTRRSARGFDHIRHHAVQKVLQRDALPMRIVQRTLNLADQLQPADGFVHDLHGVLIVDLALLHLHHRSDDLQIVRYAVLQFAEHEFAASGQFGASPPFFRQPVQGSAHDMDDGDVDDDNEDVEAERQR</sequence>
<feature type="region of interest" description="Disordered" evidence="1">
    <location>
        <begin position="165"/>
        <end position="196"/>
    </location>
</feature>
<evidence type="ECO:0000313" key="3">
    <source>
        <dbReference type="Proteomes" id="UP000215405"/>
    </source>
</evidence>
<dbReference type="Proteomes" id="UP000215405">
    <property type="component" value="Unassembled WGS sequence"/>
</dbReference>
<gene>
    <name evidence="2" type="ORF">B7H23_08845</name>
</gene>
<comment type="caution">
    <text evidence="2">The sequence shown here is derived from an EMBL/GenBank/DDBJ whole genome shotgun (WGS) entry which is preliminary data.</text>
</comment>
<evidence type="ECO:0000256" key="1">
    <source>
        <dbReference type="SAM" id="MobiDB-lite"/>
    </source>
</evidence>
<organism evidence="2 3">
    <name type="scientific">Notoacmeibacter marinus</name>
    <dbReference type="NCBI Taxonomy" id="1876515"/>
    <lineage>
        <taxon>Bacteria</taxon>
        <taxon>Pseudomonadati</taxon>
        <taxon>Pseudomonadota</taxon>
        <taxon>Alphaproteobacteria</taxon>
        <taxon>Hyphomicrobiales</taxon>
        <taxon>Notoacmeibacteraceae</taxon>
        <taxon>Notoacmeibacter</taxon>
    </lineage>
</organism>
<accession>A0A231UWR7</accession>
<evidence type="ECO:0000313" key="2">
    <source>
        <dbReference type="EMBL" id="OXT00261.1"/>
    </source>
</evidence>
<proteinExistence type="predicted"/>
<reference evidence="3" key="1">
    <citation type="journal article" date="2017" name="Int. J. Syst. Evol. Microbiol.">
        <title>Notoacmeibacter marinus gen. nov., sp. nov., isolated from the gut of a limpet and proposal of Notoacmeibacteraceae fam. nov. in the order Rhizobiales of the class Alphaproteobacteria.</title>
        <authorList>
            <person name="Huang Z."/>
            <person name="Guo F."/>
            <person name="Lai Q."/>
        </authorList>
    </citation>
    <scope>NUCLEOTIDE SEQUENCE [LARGE SCALE GENOMIC DNA]</scope>
    <source>
        <strain evidence="3">XMTR2A4</strain>
    </source>
</reference>
<dbReference type="EMBL" id="NBYO01000002">
    <property type="protein sequence ID" value="OXT00261.1"/>
    <property type="molecule type" value="Genomic_DNA"/>
</dbReference>
<keyword evidence="3" id="KW-1185">Reference proteome</keyword>
<feature type="compositionally biased region" description="Acidic residues" evidence="1">
    <location>
        <begin position="179"/>
        <end position="196"/>
    </location>
</feature>
<dbReference type="AlphaFoldDB" id="A0A231UWR7"/>